<keyword evidence="2" id="KW-1133">Transmembrane helix</keyword>
<feature type="compositionally biased region" description="Low complexity" evidence="1">
    <location>
        <begin position="216"/>
        <end position="228"/>
    </location>
</feature>
<dbReference type="InParanoid" id="A0A6L2PNX2"/>
<dbReference type="Proteomes" id="UP000502823">
    <property type="component" value="Unassembled WGS sequence"/>
</dbReference>
<evidence type="ECO:0000313" key="4">
    <source>
        <dbReference type="Proteomes" id="UP000502823"/>
    </source>
</evidence>
<dbReference type="GO" id="GO:0005886">
    <property type="term" value="C:plasma membrane"/>
    <property type="evidence" value="ECO:0007669"/>
    <property type="project" value="TreeGrafter"/>
</dbReference>
<name>A0A6L2PNX2_COPFO</name>
<sequence length="539" mass="59673">MPAKVFLLLNVHMRMSHCSFTGESYFVTLSDNGPVVLGANVTFKAELFTPYGTPPSGTFRFRWRDNAIPAHFSESEGPETVAFWNVSYPAHTYAPGPYEVEVIVDKSAVFFWPVSSQRITFNITALLNGNMSVTQSGHLREDEFVSSTAEVSHHVDLADMDLAFLAQDATSVLTYWFVDCIYYGQTPGYAFNFNYTQPRKTHDVEALVVASFEPPVTTTSTSTTTSTTPTPPTVSPNSTAATAPSTKATTTIFPTTSTATSSIATTTPFKNIAYEINSNEINSVMQMFPVQNTSVMPVVAPAVNKSNGTLVNNTLFVPYVCLNSSIVPPDPNKTYGYFHRRITVKAPVENISVVGTNWLQHGDIWDLQVYWNGSAGFEYGFKILSGSYNVTGNETCAHFTPTVESQFAIKHYFREPSLYTVLIILKNDVSKVVTKVGINIYEVTKHAQLSVIVVPVSCSVIAVILIVFGVAYYVQSKSRQVPHLYIIEVADFDFGQANDMEYKTFRERLQESISNAVYRSDFPEPGGSWSPSRKYGQMN</sequence>
<evidence type="ECO:0000256" key="1">
    <source>
        <dbReference type="SAM" id="MobiDB-lite"/>
    </source>
</evidence>
<evidence type="ECO:0000313" key="3">
    <source>
        <dbReference type="EMBL" id="GFG31677.1"/>
    </source>
</evidence>
<organism evidence="3 4">
    <name type="scientific">Coptotermes formosanus</name>
    <name type="common">Formosan subterranean termite</name>
    <dbReference type="NCBI Taxonomy" id="36987"/>
    <lineage>
        <taxon>Eukaryota</taxon>
        <taxon>Metazoa</taxon>
        <taxon>Ecdysozoa</taxon>
        <taxon>Arthropoda</taxon>
        <taxon>Hexapoda</taxon>
        <taxon>Insecta</taxon>
        <taxon>Pterygota</taxon>
        <taxon>Neoptera</taxon>
        <taxon>Polyneoptera</taxon>
        <taxon>Dictyoptera</taxon>
        <taxon>Blattodea</taxon>
        <taxon>Blattoidea</taxon>
        <taxon>Termitoidae</taxon>
        <taxon>Rhinotermitidae</taxon>
        <taxon>Coptotermes</taxon>
    </lineage>
</organism>
<dbReference type="EMBL" id="BLKM01010978">
    <property type="protein sequence ID" value="GFG31677.1"/>
    <property type="molecule type" value="Genomic_DNA"/>
</dbReference>
<dbReference type="PANTHER" id="PTHR11861:SF8">
    <property type="entry name" value="PKD DOMAIN-CONTAINING PROTEIN"/>
    <property type="match status" value="1"/>
</dbReference>
<feature type="region of interest" description="Disordered" evidence="1">
    <location>
        <begin position="216"/>
        <end position="247"/>
    </location>
</feature>
<accession>A0A6L2PNX2</accession>
<dbReference type="OrthoDB" id="6381995at2759"/>
<keyword evidence="2" id="KW-0812">Transmembrane</keyword>
<feature type="compositionally biased region" description="Low complexity" evidence="1">
    <location>
        <begin position="235"/>
        <end position="247"/>
    </location>
</feature>
<dbReference type="AlphaFoldDB" id="A0A6L2PNX2"/>
<protein>
    <recommendedName>
        <fullName evidence="5">PKD domain-containing protein</fullName>
    </recommendedName>
</protein>
<feature type="transmembrane region" description="Helical" evidence="2">
    <location>
        <begin position="449"/>
        <end position="474"/>
    </location>
</feature>
<dbReference type="PANTHER" id="PTHR11861">
    <property type="entry name" value="MELANOCYTE PROTEIN PMEL 17-RELATED"/>
    <property type="match status" value="1"/>
</dbReference>
<reference evidence="4" key="1">
    <citation type="submission" date="2020-01" db="EMBL/GenBank/DDBJ databases">
        <title>Draft genome sequence of the Termite Coptotermes fromosanus.</title>
        <authorList>
            <person name="Itakura S."/>
            <person name="Yosikawa Y."/>
            <person name="Umezawa K."/>
        </authorList>
    </citation>
    <scope>NUCLEOTIDE SEQUENCE [LARGE SCALE GENOMIC DNA]</scope>
</reference>
<gene>
    <name evidence="3" type="ORF">Cfor_04834</name>
</gene>
<keyword evidence="4" id="KW-1185">Reference proteome</keyword>
<dbReference type="InterPro" id="IPR045219">
    <property type="entry name" value="PKAT"/>
</dbReference>
<proteinExistence type="predicted"/>
<evidence type="ECO:0008006" key="5">
    <source>
        <dbReference type="Google" id="ProtNLM"/>
    </source>
</evidence>
<evidence type="ECO:0000256" key="2">
    <source>
        <dbReference type="SAM" id="Phobius"/>
    </source>
</evidence>
<keyword evidence="2" id="KW-0472">Membrane</keyword>
<comment type="caution">
    <text evidence="3">The sequence shown here is derived from an EMBL/GenBank/DDBJ whole genome shotgun (WGS) entry which is preliminary data.</text>
</comment>